<evidence type="ECO:0000313" key="4">
    <source>
        <dbReference type="EMBL" id="PIO58803.1"/>
    </source>
</evidence>
<name>A0A2G9TLE2_TELCI</name>
<dbReference type="GO" id="GO:0005344">
    <property type="term" value="F:oxygen carrier activity"/>
    <property type="evidence" value="ECO:0007669"/>
    <property type="project" value="UniProtKB-KW"/>
</dbReference>
<organism evidence="4 5">
    <name type="scientific">Teladorsagia circumcincta</name>
    <name type="common">Brown stomach worm</name>
    <name type="synonym">Ostertagia circumcincta</name>
    <dbReference type="NCBI Taxonomy" id="45464"/>
    <lineage>
        <taxon>Eukaryota</taxon>
        <taxon>Metazoa</taxon>
        <taxon>Ecdysozoa</taxon>
        <taxon>Nematoda</taxon>
        <taxon>Chromadorea</taxon>
        <taxon>Rhabditida</taxon>
        <taxon>Rhabditina</taxon>
        <taxon>Rhabditomorpha</taxon>
        <taxon>Strongyloidea</taxon>
        <taxon>Trichostrongylidae</taxon>
        <taxon>Teladorsagia</taxon>
    </lineage>
</organism>
<feature type="non-terminal residue" evidence="4">
    <location>
        <position position="1"/>
    </location>
</feature>
<dbReference type="InterPro" id="IPR000971">
    <property type="entry name" value="Globin"/>
</dbReference>
<accession>A0A2G9TLE2</accession>
<feature type="domain" description="Globin" evidence="3">
    <location>
        <begin position="71"/>
        <end position="182"/>
    </location>
</feature>
<reference evidence="4 5" key="1">
    <citation type="submission" date="2015-09" db="EMBL/GenBank/DDBJ databases">
        <title>Draft genome of the parasitic nematode Teladorsagia circumcincta isolate WARC Sus (inbred).</title>
        <authorList>
            <person name="Mitreva M."/>
        </authorList>
    </citation>
    <scope>NUCLEOTIDE SEQUENCE [LARGE SCALE GENOMIC DNA]</scope>
    <source>
        <strain evidence="4 5">S</strain>
    </source>
</reference>
<feature type="compositionally biased region" description="Polar residues" evidence="2">
    <location>
        <begin position="20"/>
        <end position="29"/>
    </location>
</feature>
<dbReference type="CDD" id="cd01040">
    <property type="entry name" value="Mb-like"/>
    <property type="match status" value="1"/>
</dbReference>
<dbReference type="PROSITE" id="PS01033">
    <property type="entry name" value="GLOBIN"/>
    <property type="match status" value="1"/>
</dbReference>
<dbReference type="GO" id="GO:0019825">
    <property type="term" value="F:oxygen binding"/>
    <property type="evidence" value="ECO:0007669"/>
    <property type="project" value="InterPro"/>
</dbReference>
<gene>
    <name evidence="4" type="ORF">TELCIR_19752</name>
</gene>
<dbReference type="InterPro" id="IPR053341">
    <property type="entry name" value="Oxidative_stress_globin-like"/>
</dbReference>
<dbReference type="InterPro" id="IPR012292">
    <property type="entry name" value="Globin/Proto"/>
</dbReference>
<feature type="non-terminal residue" evidence="4">
    <location>
        <position position="182"/>
    </location>
</feature>
<feature type="region of interest" description="Disordered" evidence="2">
    <location>
        <begin position="1"/>
        <end position="33"/>
    </location>
</feature>
<keyword evidence="1" id="KW-0813">Transport</keyword>
<dbReference type="OrthoDB" id="436496at2759"/>
<evidence type="ECO:0000256" key="1">
    <source>
        <dbReference type="RuleBase" id="RU000356"/>
    </source>
</evidence>
<dbReference type="EMBL" id="KZ370535">
    <property type="protein sequence ID" value="PIO58803.1"/>
    <property type="molecule type" value="Genomic_DNA"/>
</dbReference>
<evidence type="ECO:0000256" key="2">
    <source>
        <dbReference type="SAM" id="MobiDB-lite"/>
    </source>
</evidence>
<dbReference type="Proteomes" id="UP000230423">
    <property type="component" value="Unassembled WGS sequence"/>
</dbReference>
<dbReference type="Gene3D" id="1.10.490.10">
    <property type="entry name" value="Globins"/>
    <property type="match status" value="1"/>
</dbReference>
<dbReference type="InterPro" id="IPR044399">
    <property type="entry name" value="Mb-like_M"/>
</dbReference>
<dbReference type="Pfam" id="PF00042">
    <property type="entry name" value="Globin"/>
    <property type="match status" value="1"/>
</dbReference>
<keyword evidence="1" id="KW-0408">Iron</keyword>
<keyword evidence="1" id="KW-0349">Heme</keyword>
<evidence type="ECO:0000313" key="5">
    <source>
        <dbReference type="Proteomes" id="UP000230423"/>
    </source>
</evidence>
<sequence length="182" mass="21211">TSGNSALPRTPRSDPKQRVNDGQTMSDGQANGVHVSKVDYCGAPAASKESKKNTKTSKWERIKVKNVEQWVPSTREKELLRRTWSDDFEFLFDLGSSIYCYIFENNPKCKQLFPFILKYEGDEWKNSREFRAQALKFVQTISQVVKNIYHMSRLEPYLYGIGQAHCKYADRGFRPDHWDVFQ</sequence>
<dbReference type="InterPro" id="IPR009050">
    <property type="entry name" value="Globin-like_sf"/>
</dbReference>
<dbReference type="PANTHER" id="PTHR47768">
    <property type="entry name" value="GLOBIN RELATED-RELATED"/>
    <property type="match status" value="1"/>
</dbReference>
<proteinExistence type="inferred from homology"/>
<comment type="similarity">
    <text evidence="1">Belongs to the globin family.</text>
</comment>
<evidence type="ECO:0000259" key="3">
    <source>
        <dbReference type="PROSITE" id="PS01033"/>
    </source>
</evidence>
<protein>
    <submittedName>
        <fullName evidence="4">Globin</fullName>
    </submittedName>
</protein>
<keyword evidence="1" id="KW-0479">Metal-binding</keyword>
<dbReference type="SUPFAM" id="SSF46458">
    <property type="entry name" value="Globin-like"/>
    <property type="match status" value="1"/>
</dbReference>
<keyword evidence="5" id="KW-1185">Reference proteome</keyword>
<dbReference type="PANTHER" id="PTHR47768:SF1">
    <property type="entry name" value="GLOBIN FAMILY PROFILE DOMAIN-CONTAINING PROTEIN"/>
    <property type="match status" value="1"/>
</dbReference>
<dbReference type="GO" id="GO:0020037">
    <property type="term" value="F:heme binding"/>
    <property type="evidence" value="ECO:0007669"/>
    <property type="project" value="InterPro"/>
</dbReference>
<keyword evidence="1" id="KW-0561">Oxygen transport</keyword>
<dbReference type="AlphaFoldDB" id="A0A2G9TLE2"/>